<keyword evidence="11" id="KW-1185">Reference proteome</keyword>
<dbReference type="PANTHER" id="PTHR43394:SF19">
    <property type="entry name" value="ABC TRANSPORTER B FAMILY"/>
    <property type="match status" value="1"/>
</dbReference>
<evidence type="ECO:0000256" key="7">
    <source>
        <dbReference type="SAM" id="Phobius"/>
    </source>
</evidence>
<dbReference type="InterPro" id="IPR036640">
    <property type="entry name" value="ABC1_TM_sf"/>
</dbReference>
<dbReference type="EMBL" id="JAVFWL010000001">
    <property type="protein sequence ID" value="KAK6727496.1"/>
    <property type="molecule type" value="Genomic_DNA"/>
</dbReference>
<protein>
    <recommendedName>
        <fullName evidence="12">Antigen peptide transporter 2</fullName>
    </recommendedName>
</protein>
<feature type="transmembrane region" description="Helical" evidence="7">
    <location>
        <begin position="217"/>
        <end position="237"/>
    </location>
</feature>
<evidence type="ECO:0000256" key="6">
    <source>
        <dbReference type="ARBA" id="ARBA00023136"/>
    </source>
</evidence>
<dbReference type="PROSITE" id="PS50893">
    <property type="entry name" value="ABC_TRANSPORTER_2"/>
    <property type="match status" value="1"/>
</dbReference>
<feature type="transmembrane region" description="Helical" evidence="7">
    <location>
        <begin position="177"/>
        <end position="197"/>
    </location>
</feature>
<evidence type="ECO:0000256" key="1">
    <source>
        <dbReference type="ARBA" id="ARBA00004141"/>
    </source>
</evidence>
<dbReference type="SUPFAM" id="SSF90123">
    <property type="entry name" value="ABC transporter transmembrane region"/>
    <property type="match status" value="1"/>
</dbReference>
<evidence type="ECO:0000256" key="4">
    <source>
        <dbReference type="ARBA" id="ARBA00022840"/>
    </source>
</evidence>
<dbReference type="CDD" id="cd18572">
    <property type="entry name" value="ABC_6TM_TAP"/>
    <property type="match status" value="1"/>
</dbReference>
<dbReference type="PIRSF" id="PIRSF002773">
    <property type="entry name" value="ABC_prm/ATPase_B"/>
    <property type="match status" value="1"/>
</dbReference>
<evidence type="ECO:0000256" key="3">
    <source>
        <dbReference type="ARBA" id="ARBA00022741"/>
    </source>
</evidence>
<feature type="domain" description="ABC transmembrane type-1" evidence="9">
    <location>
        <begin position="182"/>
        <end position="463"/>
    </location>
</feature>
<evidence type="ECO:0000313" key="10">
    <source>
        <dbReference type="EMBL" id="KAK6727496.1"/>
    </source>
</evidence>
<dbReference type="InterPro" id="IPR017871">
    <property type="entry name" value="ABC_transporter-like_CS"/>
</dbReference>
<dbReference type="InterPro" id="IPR039421">
    <property type="entry name" value="Type_1_exporter"/>
</dbReference>
<name>A0ABR1BQZ4_NECAM</name>
<dbReference type="Pfam" id="PF00005">
    <property type="entry name" value="ABC_tran"/>
    <property type="match status" value="1"/>
</dbReference>
<dbReference type="PANTHER" id="PTHR43394">
    <property type="entry name" value="ATP-DEPENDENT PERMEASE MDL1, MITOCHONDRIAL"/>
    <property type="match status" value="1"/>
</dbReference>
<comment type="subcellular location">
    <subcellularLocation>
        <location evidence="1">Membrane</location>
        <topology evidence="1">Multi-pass membrane protein</topology>
    </subcellularLocation>
</comment>
<gene>
    <name evidence="10" type="primary">Necator_chrI.g1403</name>
    <name evidence="10" type="ORF">RB195_005277</name>
</gene>
<dbReference type="InterPro" id="IPR003593">
    <property type="entry name" value="AAA+_ATPase"/>
</dbReference>
<dbReference type="SMART" id="SM00382">
    <property type="entry name" value="AAA"/>
    <property type="match status" value="1"/>
</dbReference>
<dbReference type="PROSITE" id="PS50929">
    <property type="entry name" value="ABC_TM1F"/>
    <property type="match status" value="1"/>
</dbReference>
<feature type="transmembrane region" description="Helical" evidence="7">
    <location>
        <begin position="117"/>
        <end position="141"/>
    </location>
</feature>
<feature type="transmembrane region" description="Helical" evidence="7">
    <location>
        <begin position="298"/>
        <end position="318"/>
    </location>
</feature>
<comment type="caution">
    <text evidence="10">The sequence shown here is derived from an EMBL/GenBank/DDBJ whole genome shotgun (WGS) entry which is preliminary data.</text>
</comment>
<keyword evidence="5 7" id="KW-1133">Transmembrane helix</keyword>
<dbReference type="Gene3D" id="1.20.1560.10">
    <property type="entry name" value="ABC transporter type 1, transmembrane domain"/>
    <property type="match status" value="1"/>
</dbReference>
<evidence type="ECO:0000256" key="2">
    <source>
        <dbReference type="ARBA" id="ARBA00022692"/>
    </source>
</evidence>
<proteinExistence type="predicted"/>
<dbReference type="InterPro" id="IPR011527">
    <property type="entry name" value="ABC1_TM_dom"/>
</dbReference>
<evidence type="ECO:0000259" key="9">
    <source>
        <dbReference type="PROSITE" id="PS50929"/>
    </source>
</evidence>
<dbReference type="InterPro" id="IPR003439">
    <property type="entry name" value="ABC_transporter-like_ATP-bd"/>
</dbReference>
<organism evidence="10 11">
    <name type="scientific">Necator americanus</name>
    <name type="common">Human hookworm</name>
    <dbReference type="NCBI Taxonomy" id="51031"/>
    <lineage>
        <taxon>Eukaryota</taxon>
        <taxon>Metazoa</taxon>
        <taxon>Ecdysozoa</taxon>
        <taxon>Nematoda</taxon>
        <taxon>Chromadorea</taxon>
        <taxon>Rhabditida</taxon>
        <taxon>Rhabditina</taxon>
        <taxon>Rhabditomorpha</taxon>
        <taxon>Strongyloidea</taxon>
        <taxon>Ancylostomatidae</taxon>
        <taxon>Bunostominae</taxon>
        <taxon>Necator</taxon>
    </lineage>
</organism>
<evidence type="ECO:0000256" key="5">
    <source>
        <dbReference type="ARBA" id="ARBA00022989"/>
    </source>
</evidence>
<dbReference type="PROSITE" id="PS00211">
    <property type="entry name" value="ABC_TRANSPORTER_1"/>
    <property type="match status" value="1"/>
</dbReference>
<accession>A0ABR1BQZ4</accession>
<evidence type="ECO:0008006" key="12">
    <source>
        <dbReference type="Google" id="ProtNLM"/>
    </source>
</evidence>
<feature type="transmembrane region" description="Helical" evidence="7">
    <location>
        <begin position="85"/>
        <end position="105"/>
    </location>
</feature>
<dbReference type="InterPro" id="IPR027417">
    <property type="entry name" value="P-loop_NTPase"/>
</dbReference>
<reference evidence="10 11" key="1">
    <citation type="submission" date="2023-08" db="EMBL/GenBank/DDBJ databases">
        <title>A Necator americanus chromosomal reference genome.</title>
        <authorList>
            <person name="Ilik V."/>
            <person name="Petrzelkova K.J."/>
            <person name="Pardy F."/>
            <person name="Fuh T."/>
            <person name="Niatou-Singa F.S."/>
            <person name="Gouil Q."/>
            <person name="Baker L."/>
            <person name="Ritchie M.E."/>
            <person name="Jex A.R."/>
            <person name="Gazzola D."/>
            <person name="Li H."/>
            <person name="Toshio Fujiwara R."/>
            <person name="Zhan B."/>
            <person name="Aroian R.V."/>
            <person name="Pafco B."/>
            <person name="Schwarz E.M."/>
        </authorList>
    </citation>
    <scope>NUCLEOTIDE SEQUENCE [LARGE SCALE GENOMIC DNA]</scope>
    <source>
        <strain evidence="10 11">Aroian</strain>
        <tissue evidence="10">Whole animal</tissue>
    </source>
</reference>
<evidence type="ECO:0000313" key="11">
    <source>
        <dbReference type="Proteomes" id="UP001303046"/>
    </source>
</evidence>
<dbReference type="Proteomes" id="UP001303046">
    <property type="component" value="Unassembled WGS sequence"/>
</dbReference>
<keyword evidence="6 7" id="KW-0472">Membrane</keyword>
<feature type="transmembrane region" description="Helical" evidence="7">
    <location>
        <begin position="5"/>
        <end position="26"/>
    </location>
</feature>
<dbReference type="SUPFAM" id="SSF52540">
    <property type="entry name" value="P-loop containing nucleoside triphosphate hydrolases"/>
    <property type="match status" value="1"/>
</dbReference>
<keyword evidence="3" id="KW-0547">Nucleotide-binding</keyword>
<dbReference type="Gene3D" id="3.40.50.300">
    <property type="entry name" value="P-loop containing nucleotide triphosphate hydrolases"/>
    <property type="match status" value="1"/>
</dbReference>
<keyword evidence="2 7" id="KW-0812">Transmembrane</keyword>
<keyword evidence="4" id="KW-0067">ATP-binding</keyword>
<dbReference type="Pfam" id="PF00664">
    <property type="entry name" value="ABC_membrane"/>
    <property type="match status" value="1"/>
</dbReference>
<sequence>MKAVYYFVISFVAIDLPLTLLLFGFYSTSWFFRLDLIAEQFIRVTYLSSPLEFVVLAALRGMLLIAVSINLWFYGGIRNLKVHSLGIATVIYSYSLVKLLCFAEYPEMLMYPGVWMTITWSILASGMFFVLCCHLSAPLLLEYGRLDEREENSSENQTRESTWRITKLLLGYCRAQWKWFCAGLVFLTLYALSRVFIPAYTGRVIADIALGGGMRALVRSVALMSLLALSSTIFGGLRGGTFAYATALVSRQIRLDLFRSLVKQEIAFFDTTKSGETVSRISSDCQVMATTVSTHVNVFLRNMVMFVGSLCVMSYLSWRLTTVTMIALPFTGFITKWYGSYYDKLSEETQTTIAKANAKAEEVLGTMKTVRSFACEMFEVKAFEDNLDATLKMNKKKSLAYMGYTWNNEFSENAILLAVLSYGGHLVMSENLTADSLITFLLYQIQLDENVYWLGFVIAGIMDCVGASRKVFAYMYRKPAMAFDGNQRPILQGTICFEDVYFTYPSRPNNPILKGFNLTIKAGTTVALVGPSGGGKSSIVSLIQRMYDPESGSITIDGIPIQNVDHEYYHERVALVAQEPVLYNGTVRENILYGCEWATEEDMLEAAQKANVHDFVMELEKEYDTQCGDKGVHMSGGQKQRIAIARAMVRNPCVLILDEATSALDSESEAQIQEAINRCAGKRTVLIVAHRLSTVEKADLIAVIQKGSVVQIGTHSTLMNDNDGLYRSLIPKQLFTSVSQTATN</sequence>
<evidence type="ECO:0000259" key="8">
    <source>
        <dbReference type="PROSITE" id="PS50893"/>
    </source>
</evidence>
<feature type="domain" description="ABC transporter" evidence="8">
    <location>
        <begin position="495"/>
        <end position="731"/>
    </location>
</feature>
<dbReference type="CDD" id="cd03249">
    <property type="entry name" value="ABC_MTABC3_MDL1_MDL2"/>
    <property type="match status" value="1"/>
</dbReference>
<feature type="transmembrane region" description="Helical" evidence="7">
    <location>
        <begin position="53"/>
        <end position="73"/>
    </location>
</feature>